<evidence type="ECO:0000313" key="7">
    <source>
        <dbReference type="EMBL" id="WGZ92036.1"/>
    </source>
</evidence>
<dbReference type="InterPro" id="IPR027417">
    <property type="entry name" value="P-loop_NTPase"/>
</dbReference>
<dbReference type="CDD" id="cd00880">
    <property type="entry name" value="Era_like"/>
    <property type="match status" value="1"/>
</dbReference>
<evidence type="ECO:0000256" key="3">
    <source>
        <dbReference type="ARBA" id="ARBA00022989"/>
    </source>
</evidence>
<evidence type="ECO:0000256" key="1">
    <source>
        <dbReference type="ARBA" id="ARBA00004141"/>
    </source>
</evidence>
<dbReference type="Pfam" id="PF05128">
    <property type="entry name" value="DUF697"/>
    <property type="match status" value="1"/>
</dbReference>
<dbReference type="PANTHER" id="PTHR42714:SF6">
    <property type="entry name" value="TRANSLATION INITIATION FACTOR IF-2"/>
    <property type="match status" value="1"/>
</dbReference>
<keyword evidence="4" id="KW-0472">Membrane</keyword>
<dbReference type="GO" id="GO:0002098">
    <property type="term" value="P:tRNA wobble uridine modification"/>
    <property type="evidence" value="ECO:0007669"/>
    <property type="project" value="TreeGrafter"/>
</dbReference>
<feature type="compositionally biased region" description="Polar residues" evidence="5">
    <location>
        <begin position="29"/>
        <end position="44"/>
    </location>
</feature>
<dbReference type="NCBIfam" id="TIGR00231">
    <property type="entry name" value="small_GTP"/>
    <property type="match status" value="1"/>
</dbReference>
<evidence type="ECO:0000256" key="4">
    <source>
        <dbReference type="ARBA" id="ARBA00023136"/>
    </source>
</evidence>
<evidence type="ECO:0000256" key="2">
    <source>
        <dbReference type="ARBA" id="ARBA00022692"/>
    </source>
</evidence>
<dbReference type="EMBL" id="CP124755">
    <property type="protein sequence ID" value="WGZ92036.1"/>
    <property type="molecule type" value="Genomic_DNA"/>
</dbReference>
<dbReference type="InterPro" id="IPR021147">
    <property type="entry name" value="DUF697"/>
</dbReference>
<dbReference type="GO" id="GO:0005525">
    <property type="term" value="F:GTP binding"/>
    <property type="evidence" value="ECO:0007669"/>
    <property type="project" value="InterPro"/>
</dbReference>
<reference evidence="7" key="1">
    <citation type="journal article" date="2023" name="Int. J. Mol. Sci.">
        <title>Metagenomics Revealed a New Genus 'Candidatus Thiocaldithrix dubininis' gen. nov., sp. nov. and a New Species 'Candidatus Thiothrix putei' sp. nov. in the Family Thiotrichaceae, Some Members of Which Have Traits of Both Na+- and H+-Motive Energetics.</title>
        <authorList>
            <person name="Ravin N.V."/>
            <person name="Muntyan M.S."/>
            <person name="Smolyakov D.D."/>
            <person name="Rudenko T.S."/>
            <person name="Beletsky A.V."/>
            <person name="Mardanov A.V."/>
            <person name="Grabovich M.Y."/>
        </authorList>
    </citation>
    <scope>NUCLEOTIDE SEQUENCE</scope>
    <source>
        <strain evidence="7">GKL-01</strain>
    </source>
</reference>
<dbReference type="InterPro" id="IPR006073">
    <property type="entry name" value="GTP-bd"/>
</dbReference>
<dbReference type="InterPro" id="IPR005225">
    <property type="entry name" value="Small_GTP-bd"/>
</dbReference>
<feature type="domain" description="G" evidence="6">
    <location>
        <begin position="93"/>
        <end position="204"/>
    </location>
</feature>
<dbReference type="PANTHER" id="PTHR42714">
    <property type="entry name" value="TRNA MODIFICATION GTPASE GTPBP3"/>
    <property type="match status" value="1"/>
</dbReference>
<dbReference type="GO" id="GO:0030488">
    <property type="term" value="P:tRNA methylation"/>
    <property type="evidence" value="ECO:0007669"/>
    <property type="project" value="TreeGrafter"/>
</dbReference>
<dbReference type="AlphaFoldDB" id="A0AA95HC65"/>
<dbReference type="GO" id="GO:0005737">
    <property type="term" value="C:cytoplasm"/>
    <property type="evidence" value="ECO:0007669"/>
    <property type="project" value="TreeGrafter"/>
</dbReference>
<name>A0AA95HC65_9GAMM</name>
<comment type="subcellular location">
    <subcellularLocation>
        <location evidence="1">Membrane</location>
        <topology evidence="1">Multi-pass membrane protein</topology>
    </subcellularLocation>
</comment>
<dbReference type="SUPFAM" id="SSF52540">
    <property type="entry name" value="P-loop containing nucleoside triphosphate hydrolases"/>
    <property type="match status" value="1"/>
</dbReference>
<feature type="region of interest" description="Disordered" evidence="5">
    <location>
        <begin position="25"/>
        <end position="47"/>
    </location>
</feature>
<evidence type="ECO:0000256" key="5">
    <source>
        <dbReference type="SAM" id="MobiDB-lite"/>
    </source>
</evidence>
<dbReference type="KEGG" id="tdu:QJT80_06030"/>
<gene>
    <name evidence="7" type="ORF">QJT80_06030</name>
</gene>
<evidence type="ECO:0000259" key="6">
    <source>
        <dbReference type="Pfam" id="PF01926"/>
    </source>
</evidence>
<dbReference type="Pfam" id="PF01926">
    <property type="entry name" value="MMR_HSR1"/>
    <property type="match status" value="1"/>
</dbReference>
<accession>A0AA95HC65</accession>
<dbReference type="Gene3D" id="3.40.50.300">
    <property type="entry name" value="P-loop containing nucleotide triphosphate hydrolases"/>
    <property type="match status" value="1"/>
</dbReference>
<keyword evidence="3" id="KW-1133">Transmembrane helix</keyword>
<keyword evidence="2" id="KW-0812">Transmembrane</keyword>
<protein>
    <submittedName>
        <fullName evidence="7">GTP-binding protein</fullName>
    </submittedName>
</protein>
<dbReference type="GO" id="GO:0016020">
    <property type="term" value="C:membrane"/>
    <property type="evidence" value="ECO:0007669"/>
    <property type="project" value="UniProtKB-SubCell"/>
</dbReference>
<dbReference type="Proteomes" id="UP001300672">
    <property type="component" value="Chromosome"/>
</dbReference>
<organism evidence="7">
    <name type="scientific">Candidatus Thiocaldithrix dubininis</name>
    <dbReference type="NCBI Taxonomy" id="3080823"/>
    <lineage>
        <taxon>Bacteria</taxon>
        <taxon>Pseudomonadati</taxon>
        <taxon>Pseudomonadota</taxon>
        <taxon>Gammaproteobacteria</taxon>
        <taxon>Thiotrichales</taxon>
        <taxon>Thiotrichaceae</taxon>
        <taxon>Candidatus Thiocaldithrix</taxon>
    </lineage>
</organism>
<reference evidence="7" key="2">
    <citation type="submission" date="2023-04" db="EMBL/GenBank/DDBJ databases">
        <authorList>
            <person name="Beletskiy A.V."/>
            <person name="Mardanov A.V."/>
            <person name="Ravin N.V."/>
        </authorList>
    </citation>
    <scope>NUCLEOTIDE SEQUENCE</scope>
    <source>
        <strain evidence="7">GKL-01</strain>
    </source>
</reference>
<proteinExistence type="predicted"/>
<sequence length="471" mass="52064">MEIWKNVQKHLPDWLLNSIGTKKAETAPVTVSQPEETTTNSQSSGDKHVLLATESLRQLLDDVRIPDKVRESLRDEYSQVRNMLDKLENGYLHIAVFGRVSVGKSSLLNALIGKEAFSVSVLHGETKTANMQQWNEYADGGVFLIDTPGINEIDGEAREKLAHDVAKRADLVLFVVDSDLTEVEYEALKTVATSHRPTILVVNKADRYTEEEQRELRSVLRNRTQGVVSPENIIFTTAQPKRQTVIFIDEDGEEREGIRERPVNIGALKARIWDIVEAEGKTLSAINASMFASNLTTEMGERILAVKKELGDKTIHMYCLAKGITVALNPIPVADLVAVAVIDASMIMHLSRLYGLPLSKAEAGELVRAILAEMMLIMGTVWAIHLLSSALKLTTVGLSTIITGVAQGAVAWYSTLIVGKVAEKWLANGKSWGELGPKLTVQQILESLDRDSVLSTAREEIMDYLRKTVKD</sequence>